<dbReference type="PANTHER" id="PTHR21373:SF0">
    <property type="entry name" value="N-ALPHA-ACETYLTRANSFERASE 35, NATC AUXILIARY SUBUNIT"/>
    <property type="match status" value="1"/>
</dbReference>
<gene>
    <name evidence="3" type="ORF">HAZT_HAZT008355</name>
</gene>
<evidence type="ECO:0000313" key="3">
    <source>
        <dbReference type="EMBL" id="KAA0202500.1"/>
    </source>
</evidence>
<evidence type="ECO:0000256" key="1">
    <source>
        <dbReference type="ARBA" id="ARBA00030494"/>
    </source>
</evidence>
<feature type="domain" description="NAA35-like TPR repeats" evidence="2">
    <location>
        <begin position="1"/>
        <end position="68"/>
    </location>
</feature>
<dbReference type="InterPro" id="IPR057982">
    <property type="entry name" value="TPR_NAA35"/>
</dbReference>
<comment type="caution">
    <text evidence="3">The sequence shown here is derived from an EMBL/GenBank/DDBJ whole genome shotgun (WGS) entry which is preliminary data.</text>
</comment>
<reference evidence="3" key="3">
    <citation type="submission" date="2019-06" db="EMBL/GenBank/DDBJ databases">
        <authorList>
            <person name="Poynton C."/>
            <person name="Hasenbein S."/>
            <person name="Benoit J.B."/>
            <person name="Sepulveda M.S."/>
            <person name="Poelchau M.F."/>
            <person name="Murali S.C."/>
            <person name="Chen S."/>
            <person name="Glastad K.M."/>
            <person name="Werren J.H."/>
            <person name="Vineis J.H."/>
            <person name="Bowen J.L."/>
            <person name="Friedrich M."/>
            <person name="Jones J."/>
            <person name="Robertson H.M."/>
            <person name="Feyereisen R."/>
            <person name="Mechler-Hickson A."/>
            <person name="Mathers N."/>
            <person name="Lee C.E."/>
            <person name="Colbourne J.K."/>
            <person name="Biales A."/>
            <person name="Johnston J.S."/>
            <person name="Wellborn G.A."/>
            <person name="Rosendale A.J."/>
            <person name="Cridge A.G."/>
            <person name="Munoz-Torres M.C."/>
            <person name="Bain P.A."/>
            <person name="Manny A.R."/>
            <person name="Major K.M."/>
            <person name="Lambert F.N."/>
            <person name="Vulpe C.D."/>
            <person name="Tuck P."/>
            <person name="Blalock B.J."/>
            <person name="Lin Y.-Y."/>
            <person name="Smith M.E."/>
            <person name="Ochoa-Acuna H."/>
            <person name="Chen M.-J.M."/>
            <person name="Childers C.P."/>
            <person name="Qu J."/>
            <person name="Dugan S."/>
            <person name="Lee S.L."/>
            <person name="Chao H."/>
            <person name="Dinh H."/>
            <person name="Han Y."/>
            <person name="Doddapaneni H."/>
            <person name="Worley K.C."/>
            <person name="Muzny D.M."/>
            <person name="Gibbs R.A."/>
            <person name="Richards S."/>
        </authorList>
    </citation>
    <scope>NUCLEOTIDE SEQUENCE</scope>
    <source>
        <strain evidence="3">HAZT.00-mixed</strain>
        <tissue evidence="3">Whole organism</tissue>
    </source>
</reference>
<dbReference type="Pfam" id="PF25789">
    <property type="entry name" value="TPR_NAA35"/>
    <property type="match status" value="1"/>
</dbReference>
<sequence>MYHDARNHFFKAKTLLETIPNPSSEMQALLKIVKTNFVVMKLLEGGHKNDDPTPPKFDFTYHPCFPIIRV</sequence>
<dbReference type="Proteomes" id="UP000711488">
    <property type="component" value="Unassembled WGS sequence"/>
</dbReference>
<dbReference type="EMBL" id="JQDR03003472">
    <property type="protein sequence ID" value="KAA0202500.1"/>
    <property type="molecule type" value="Genomic_DNA"/>
</dbReference>
<reference evidence="3" key="1">
    <citation type="submission" date="2014-08" db="EMBL/GenBank/DDBJ databases">
        <authorList>
            <person name="Murali S."/>
            <person name="Richards S."/>
            <person name="Bandaranaike D."/>
            <person name="Bellair M."/>
            <person name="Blankenburg K."/>
            <person name="Chao H."/>
            <person name="Dinh H."/>
            <person name="Doddapaneni H."/>
            <person name="Dugan-Rocha S."/>
            <person name="Elkadiri S."/>
            <person name="Gnanaolivu R."/>
            <person name="Hughes D."/>
            <person name="Lee S."/>
            <person name="Li M."/>
            <person name="Ming W."/>
            <person name="Munidasa M."/>
            <person name="Muniz J."/>
            <person name="Nguyen L."/>
            <person name="Osuji N."/>
            <person name="Pu L.-L."/>
            <person name="Puazo M."/>
            <person name="Skinner E."/>
            <person name="Qu C."/>
            <person name="Quiroz J."/>
            <person name="Raj R."/>
            <person name="Weissenberger G."/>
            <person name="Xin Y."/>
            <person name="Zou X."/>
            <person name="Han Y."/>
            <person name="Worley K."/>
            <person name="Muzny D."/>
            <person name="Gibbs R."/>
        </authorList>
    </citation>
    <scope>NUCLEOTIDE SEQUENCE</scope>
    <source>
        <strain evidence="3">HAZT.00-mixed</strain>
        <tissue evidence="3">Whole organism</tissue>
    </source>
</reference>
<name>A0A6A0H9Q8_HYAAZ</name>
<evidence type="ECO:0000259" key="2">
    <source>
        <dbReference type="Pfam" id="PF25789"/>
    </source>
</evidence>
<dbReference type="AlphaFoldDB" id="A0A6A0H9Q8"/>
<dbReference type="InterPro" id="IPR007244">
    <property type="entry name" value="Naa35_N"/>
</dbReference>
<dbReference type="PANTHER" id="PTHR21373">
    <property type="entry name" value="GLUCOSE REPRESSIBLE PROTEIN MAK10"/>
    <property type="match status" value="1"/>
</dbReference>
<dbReference type="GO" id="GO:0031417">
    <property type="term" value="C:NatC complex"/>
    <property type="evidence" value="ECO:0007669"/>
    <property type="project" value="InterPro"/>
</dbReference>
<proteinExistence type="predicted"/>
<organism evidence="3">
    <name type="scientific">Hyalella azteca</name>
    <name type="common">Amphipod</name>
    <dbReference type="NCBI Taxonomy" id="294128"/>
    <lineage>
        <taxon>Eukaryota</taxon>
        <taxon>Metazoa</taxon>
        <taxon>Ecdysozoa</taxon>
        <taxon>Arthropoda</taxon>
        <taxon>Crustacea</taxon>
        <taxon>Multicrustacea</taxon>
        <taxon>Malacostraca</taxon>
        <taxon>Eumalacostraca</taxon>
        <taxon>Peracarida</taxon>
        <taxon>Amphipoda</taxon>
        <taxon>Senticaudata</taxon>
        <taxon>Talitrida</taxon>
        <taxon>Talitroidea</taxon>
        <taxon>Hyalellidae</taxon>
        <taxon>Hyalella</taxon>
    </lineage>
</organism>
<accession>A0A6A0H9Q8</accession>
<reference evidence="3" key="2">
    <citation type="journal article" date="2018" name="Environ. Sci. Technol.">
        <title>The Toxicogenome of Hyalella azteca: A Model for Sediment Ecotoxicology and Evolutionary Toxicology.</title>
        <authorList>
            <person name="Poynton H.C."/>
            <person name="Hasenbein S."/>
            <person name="Benoit J.B."/>
            <person name="Sepulveda M.S."/>
            <person name="Poelchau M.F."/>
            <person name="Hughes D.S.T."/>
            <person name="Murali S.C."/>
            <person name="Chen S."/>
            <person name="Glastad K.M."/>
            <person name="Goodisman M.A.D."/>
            <person name="Werren J.H."/>
            <person name="Vineis J.H."/>
            <person name="Bowen J.L."/>
            <person name="Friedrich M."/>
            <person name="Jones J."/>
            <person name="Robertson H.M."/>
            <person name="Feyereisen R."/>
            <person name="Mechler-Hickson A."/>
            <person name="Mathers N."/>
            <person name="Lee C.E."/>
            <person name="Colbourne J.K."/>
            <person name="Biales A."/>
            <person name="Johnston J.S."/>
            <person name="Wellborn G.A."/>
            <person name="Rosendale A.J."/>
            <person name="Cridge A.G."/>
            <person name="Munoz-Torres M.C."/>
            <person name="Bain P.A."/>
            <person name="Manny A.R."/>
            <person name="Major K.M."/>
            <person name="Lambert F.N."/>
            <person name="Vulpe C.D."/>
            <person name="Tuck P."/>
            <person name="Blalock B.J."/>
            <person name="Lin Y.Y."/>
            <person name="Smith M.E."/>
            <person name="Ochoa-Acuna H."/>
            <person name="Chen M.M."/>
            <person name="Childers C.P."/>
            <person name="Qu J."/>
            <person name="Dugan S."/>
            <person name="Lee S.L."/>
            <person name="Chao H."/>
            <person name="Dinh H."/>
            <person name="Han Y."/>
            <person name="Doddapaneni H."/>
            <person name="Worley K.C."/>
            <person name="Muzny D.M."/>
            <person name="Gibbs R.A."/>
            <person name="Richards S."/>
        </authorList>
    </citation>
    <scope>NUCLEOTIDE SEQUENCE</scope>
    <source>
        <strain evidence="3">HAZT.00-mixed</strain>
        <tissue evidence="3">Whole organism</tissue>
    </source>
</reference>
<protein>
    <recommendedName>
        <fullName evidence="1">Protein MAK10 homolog</fullName>
    </recommendedName>
</protein>